<feature type="compositionally biased region" description="Gly residues" evidence="1">
    <location>
        <begin position="185"/>
        <end position="206"/>
    </location>
</feature>
<organism evidence="2">
    <name type="scientific">Tanacetum cinerariifolium</name>
    <name type="common">Dalmatian daisy</name>
    <name type="synonym">Chrysanthemum cinerariifolium</name>
    <dbReference type="NCBI Taxonomy" id="118510"/>
    <lineage>
        <taxon>Eukaryota</taxon>
        <taxon>Viridiplantae</taxon>
        <taxon>Streptophyta</taxon>
        <taxon>Embryophyta</taxon>
        <taxon>Tracheophyta</taxon>
        <taxon>Spermatophyta</taxon>
        <taxon>Magnoliopsida</taxon>
        <taxon>eudicotyledons</taxon>
        <taxon>Gunneridae</taxon>
        <taxon>Pentapetalae</taxon>
        <taxon>asterids</taxon>
        <taxon>campanulids</taxon>
        <taxon>Asterales</taxon>
        <taxon>Asteraceae</taxon>
        <taxon>Asteroideae</taxon>
        <taxon>Anthemideae</taxon>
        <taxon>Anthemidinae</taxon>
        <taxon>Tanacetum</taxon>
    </lineage>
</organism>
<evidence type="ECO:0000256" key="1">
    <source>
        <dbReference type="SAM" id="MobiDB-lite"/>
    </source>
</evidence>
<feature type="region of interest" description="Disordered" evidence="1">
    <location>
        <begin position="133"/>
        <end position="240"/>
    </location>
</feature>
<feature type="compositionally biased region" description="Gly residues" evidence="1">
    <location>
        <begin position="221"/>
        <end position="240"/>
    </location>
</feature>
<accession>A0A699HB94</accession>
<proteinExistence type="predicted"/>
<protein>
    <submittedName>
        <fullName evidence="2">Zinc finger, PMZ-type</fullName>
    </submittedName>
</protein>
<sequence>MPRTDYIDISSNKSSSIQNHSINTTTLPSHKHHPRYNPCSHNPLPTISQTIPTQGIDVSSLAPRALVLSTPPSSPIEPHPYLTTLDDLSPRKSNPPPPSDLIGVDHWYSQQRWFEPYQFSIRHVFRSTMCKRTDNPPLLPPIVRTMPGRPRKNKVKAQSENNSQVNRDERTSSKPPDYATYASVRGGGRVSRGGISGRGEGSGGIGQTSSGMGRSSDGRGQRVGGRGQRGGGKSQIGGARGQRGGLWIWVEKCVKRSDEQRNLYKALVDAYEADKTILESYRESAILKRRREDDDDQEGPSAGSDRGSKRRREGGEHASVSTPSEQATGSAGRSTTGIQSRQLSTSESAFAEEPVQTTCQMEEPLHLPRRPPTPDRDWSKTLPTAQGNAQSWISKLARQTDARSSFNELLDTPIDFSNFIMNRLNVDTLTLELVAGPTFKLMRRSCNSLTELEYHLEEVYKAMTDQLDWVNPEGQQYPHNLLQPLPLIPDNQGRCVIPFAHLINNDLEYLRGGASIRKYTTSVIKTKAADYGLIKWIEDLVPRTMWIQEPLNYDKYALWGVSHWGRKRQQFYGYAVNRESALDVYSKRRIIAVIELKIMEWHNYKHLNWILRRGDKDRAAAMIQAIDKMLKIRRIMRSLEKFVGGRL</sequence>
<evidence type="ECO:0000313" key="2">
    <source>
        <dbReference type="EMBL" id="GEX80187.1"/>
    </source>
</evidence>
<feature type="region of interest" description="Disordered" evidence="1">
    <location>
        <begin position="69"/>
        <end position="98"/>
    </location>
</feature>
<gene>
    <name evidence="2" type="ORF">Tci_352162</name>
</gene>
<comment type="caution">
    <text evidence="2">The sequence shown here is derived from an EMBL/GenBank/DDBJ whole genome shotgun (WGS) entry which is preliminary data.</text>
</comment>
<feature type="compositionally biased region" description="Low complexity" evidence="1">
    <location>
        <begin position="9"/>
        <end position="23"/>
    </location>
</feature>
<name>A0A699HB94_TANCI</name>
<feature type="region of interest" description="Disordered" evidence="1">
    <location>
        <begin position="1"/>
        <end position="34"/>
    </location>
</feature>
<feature type="compositionally biased region" description="Polar residues" evidence="1">
    <location>
        <begin position="319"/>
        <end position="348"/>
    </location>
</feature>
<feature type="non-terminal residue" evidence="2">
    <location>
        <position position="647"/>
    </location>
</feature>
<dbReference type="AlphaFoldDB" id="A0A699HB94"/>
<feature type="region of interest" description="Disordered" evidence="1">
    <location>
        <begin position="289"/>
        <end position="386"/>
    </location>
</feature>
<feature type="compositionally biased region" description="Polar residues" evidence="1">
    <location>
        <begin position="156"/>
        <end position="165"/>
    </location>
</feature>
<dbReference type="EMBL" id="BKCJ010131036">
    <property type="protein sequence ID" value="GEX80187.1"/>
    <property type="molecule type" value="Genomic_DNA"/>
</dbReference>
<reference evidence="2" key="1">
    <citation type="journal article" date="2019" name="Sci. Rep.">
        <title>Draft genome of Tanacetum cinerariifolium, the natural source of mosquito coil.</title>
        <authorList>
            <person name="Yamashiro T."/>
            <person name="Shiraishi A."/>
            <person name="Satake H."/>
            <person name="Nakayama K."/>
        </authorList>
    </citation>
    <scope>NUCLEOTIDE SEQUENCE</scope>
</reference>